<reference evidence="1" key="1">
    <citation type="journal article" date="2016" name="Nat. Genet.">
        <title>A high-quality carrot genome assembly provides new insights into carotenoid accumulation and asterid genome evolution.</title>
        <authorList>
            <person name="Iorizzo M."/>
            <person name="Ellison S."/>
            <person name="Senalik D."/>
            <person name="Zeng P."/>
            <person name="Satapoomin P."/>
            <person name="Huang J."/>
            <person name="Bowman M."/>
            <person name="Iovene M."/>
            <person name="Sanseverino W."/>
            <person name="Cavagnaro P."/>
            <person name="Yildiz M."/>
            <person name="Macko-Podgorni A."/>
            <person name="Moranska E."/>
            <person name="Grzebelus E."/>
            <person name="Grzebelus D."/>
            <person name="Ashrafi H."/>
            <person name="Zheng Z."/>
            <person name="Cheng S."/>
            <person name="Spooner D."/>
            <person name="Van Deynze A."/>
            <person name="Simon P."/>
        </authorList>
    </citation>
    <scope>NUCLEOTIDE SEQUENCE</scope>
    <source>
        <tissue evidence="1">Leaf</tissue>
    </source>
</reference>
<dbReference type="Gramene" id="KZM90651">
    <property type="protein sequence ID" value="KZM90651"/>
    <property type="gene ID" value="DCAR_021984"/>
</dbReference>
<dbReference type="EMBL" id="CP093348">
    <property type="protein sequence ID" value="WOH04774.1"/>
    <property type="molecule type" value="Genomic_DNA"/>
</dbReference>
<accession>A0A164VPI3</accession>
<proteinExistence type="predicted"/>
<name>A0A164VPI3_DAUCS</name>
<dbReference type="Proteomes" id="UP000077755">
    <property type="component" value="Chromosome 6"/>
</dbReference>
<dbReference type="GO" id="GO:0045087">
    <property type="term" value="P:innate immune response"/>
    <property type="evidence" value="ECO:0007669"/>
    <property type="project" value="InterPro"/>
</dbReference>
<dbReference type="PANTHER" id="PTHR34663">
    <property type="entry name" value="OS06G0637400 PROTEIN"/>
    <property type="match status" value="1"/>
</dbReference>
<evidence type="ECO:0000313" key="1">
    <source>
        <dbReference type="EMBL" id="WOH04774.1"/>
    </source>
</evidence>
<dbReference type="GO" id="GO:0050793">
    <property type="term" value="P:regulation of developmental process"/>
    <property type="evidence" value="ECO:0007669"/>
    <property type="project" value="InterPro"/>
</dbReference>
<dbReference type="AlphaFoldDB" id="A0A164VPI3"/>
<organism evidence="1 2">
    <name type="scientific">Daucus carota subsp. sativus</name>
    <name type="common">Carrot</name>
    <dbReference type="NCBI Taxonomy" id="79200"/>
    <lineage>
        <taxon>Eukaryota</taxon>
        <taxon>Viridiplantae</taxon>
        <taxon>Streptophyta</taxon>
        <taxon>Embryophyta</taxon>
        <taxon>Tracheophyta</taxon>
        <taxon>Spermatophyta</taxon>
        <taxon>Magnoliopsida</taxon>
        <taxon>eudicotyledons</taxon>
        <taxon>Gunneridae</taxon>
        <taxon>Pentapetalae</taxon>
        <taxon>asterids</taxon>
        <taxon>campanulids</taxon>
        <taxon>Apiales</taxon>
        <taxon>Apiaceae</taxon>
        <taxon>Apioideae</taxon>
        <taxon>Scandiceae</taxon>
        <taxon>Daucinae</taxon>
        <taxon>Daucus</taxon>
        <taxon>Daucus sect. Daucus</taxon>
    </lineage>
</organism>
<gene>
    <name evidence="1" type="ORF">DCAR_0624186</name>
</gene>
<reference evidence="1" key="2">
    <citation type="submission" date="2022-03" db="EMBL/GenBank/DDBJ databases">
        <title>Draft title - Genomic analysis of global carrot germplasm unveils the trajectory of domestication and the origin of high carotenoid orange carrot.</title>
        <authorList>
            <person name="Iorizzo M."/>
            <person name="Ellison S."/>
            <person name="Senalik D."/>
            <person name="Macko-Podgorni A."/>
            <person name="Grzebelus D."/>
            <person name="Bostan H."/>
            <person name="Rolling W."/>
            <person name="Curaba J."/>
            <person name="Simon P."/>
        </authorList>
    </citation>
    <scope>NUCLEOTIDE SEQUENCE</scope>
    <source>
        <tissue evidence="1">Leaf</tissue>
    </source>
</reference>
<sequence length="99" mass="10657">MDSEKVTYVTITFLLFSLLLCSKAPTTRASRPLPEKTRTSYMEDFLRGHGFSVDEVKSSGPSSRGAGHMKVKGLPSLRTLKDSGPSPGAGHKSIAGDHH</sequence>
<keyword evidence="2" id="KW-1185">Reference proteome</keyword>
<dbReference type="InterPro" id="IPR044700">
    <property type="entry name" value="PIP2/PIPL1"/>
</dbReference>
<dbReference type="PANTHER" id="PTHR34663:SF9">
    <property type="entry name" value="OS06G0637400 PROTEIN"/>
    <property type="match status" value="1"/>
</dbReference>
<evidence type="ECO:0000313" key="2">
    <source>
        <dbReference type="Proteomes" id="UP000077755"/>
    </source>
</evidence>
<protein>
    <submittedName>
        <fullName evidence="1">Uncharacterized protein</fullName>
    </submittedName>
</protein>